<dbReference type="Pfam" id="PF11372">
    <property type="entry name" value="DUF3173"/>
    <property type="match status" value="1"/>
</dbReference>
<dbReference type="EMBL" id="CP039712">
    <property type="protein sequence ID" value="QCI87114.1"/>
    <property type="molecule type" value="Genomic_DNA"/>
</dbReference>
<evidence type="ECO:0000313" key="1">
    <source>
        <dbReference type="EMBL" id="QCI87114.1"/>
    </source>
</evidence>
<dbReference type="InterPro" id="IPR021512">
    <property type="entry name" value="DUF3173"/>
</dbReference>
<proteinExistence type="predicted"/>
<dbReference type="AlphaFoldDB" id="A0A4D7CUY0"/>
<keyword evidence="2" id="KW-1185">Reference proteome</keyword>
<name>A0A4D7CUY0_9ENTE</name>
<sequence length="70" mass="7972">MNKLLMKKNDLMALGIGKARSERVIREAKQRMIEKGFPFYDDRRLGIVPTQVVEEILGISIINNNGGKRT</sequence>
<dbReference type="Proteomes" id="UP000298615">
    <property type="component" value="Chromosome"/>
</dbReference>
<dbReference type="RefSeq" id="WP_136953936.1">
    <property type="nucleotide sequence ID" value="NZ_CP039712.1"/>
</dbReference>
<gene>
    <name evidence="1" type="ORF">FA707_09235</name>
</gene>
<reference evidence="1 2" key="1">
    <citation type="submission" date="2019-04" db="EMBL/GenBank/DDBJ databases">
        <title>Vagococcus sp. nov., isolated from faeces of yaks (Bos grunniens).</title>
        <authorList>
            <person name="Ge Y."/>
        </authorList>
    </citation>
    <scope>NUCLEOTIDE SEQUENCE [LARGE SCALE GENOMIC DNA]</scope>
    <source>
        <strain evidence="1 2">MN-17</strain>
    </source>
</reference>
<evidence type="ECO:0000313" key="2">
    <source>
        <dbReference type="Proteomes" id="UP000298615"/>
    </source>
</evidence>
<protein>
    <submittedName>
        <fullName evidence="1">DUF3173 domain-containing protein</fullName>
    </submittedName>
</protein>
<organism evidence="1 2">
    <name type="scientific">Vagococcus zengguangii</name>
    <dbReference type="NCBI Taxonomy" id="2571750"/>
    <lineage>
        <taxon>Bacteria</taxon>
        <taxon>Bacillati</taxon>
        <taxon>Bacillota</taxon>
        <taxon>Bacilli</taxon>
        <taxon>Lactobacillales</taxon>
        <taxon>Enterococcaceae</taxon>
        <taxon>Vagococcus</taxon>
    </lineage>
</organism>
<dbReference type="KEGG" id="vao:FA707_09235"/>
<accession>A0A4D7CUY0</accession>